<keyword evidence="7" id="KW-1185">Reference proteome</keyword>
<sequence>MAPFYPQSFPITWHLGELQPPSTPHAVSASLPTWESVIRWSRREPGVVDKVKGGYPRFYIHKTIQRLGQKVLLQLNISNANCMIFPSSGSASRCIEYLYGKTTPENLRTVSFSISEPSPEGLSPEEAKWACFEAVIYPNDLQPEAMAFWRQSGDGISSRHAEYVLSLTHQLKPRENGCLISYVDSVHQAAYQSPRLVSGEKEKMFIRSFIADLATSKEGGSLTAHDVFLFPKGLSAIYAVSRVLRSMALCGQDSIVVYGFPYSETVKCIELTGWSQFVLHGHGSKDELDILEASLASGNRISALFCEFPSNPQLKSPDLKRLRDLADRYKFVIACDETIGTFVNVNVLPYVDIVMTSLTKIFSGASDVMGGSAIINPRSAYYDSIYDSIASLWEDTYFPLDAVTLAQNCTDVVSRVKNCSRSAVAMANLIHMHPLVDRVNYPSLVPTRHLYEQCKKPDGGYGFLLSIIFHHSDAAAMFYDNLEVAKGPSLGTNFTLAIPYALLSHFRELDWAASYDVPQHIVRISVGLEDTEELLRVVRRSLERL</sequence>
<reference evidence="6 7" key="1">
    <citation type="submission" date="2019-04" db="EMBL/GenBank/DDBJ databases">
        <title>Friends and foes A comparative genomics study of 23 Aspergillus species from section Flavi.</title>
        <authorList>
            <consortium name="DOE Joint Genome Institute"/>
            <person name="Kjaerbolling I."/>
            <person name="Vesth T."/>
            <person name="Frisvad J.C."/>
            <person name="Nybo J.L."/>
            <person name="Theobald S."/>
            <person name="Kildgaard S."/>
            <person name="Isbrandt T."/>
            <person name="Kuo A."/>
            <person name="Sato A."/>
            <person name="Lyhne E.K."/>
            <person name="Kogle M.E."/>
            <person name="Wiebenga A."/>
            <person name="Kun R.S."/>
            <person name="Lubbers R.J."/>
            <person name="Makela M.R."/>
            <person name="Barry K."/>
            <person name="Chovatia M."/>
            <person name="Clum A."/>
            <person name="Daum C."/>
            <person name="Haridas S."/>
            <person name="He G."/>
            <person name="LaButti K."/>
            <person name="Lipzen A."/>
            <person name="Mondo S."/>
            <person name="Riley R."/>
            <person name="Salamov A."/>
            <person name="Simmons B.A."/>
            <person name="Magnuson J.K."/>
            <person name="Henrissat B."/>
            <person name="Mortensen U.H."/>
            <person name="Larsen T.O."/>
            <person name="Devries R.P."/>
            <person name="Grigoriev I.V."/>
            <person name="Machida M."/>
            <person name="Baker S.E."/>
            <person name="Andersen M.R."/>
        </authorList>
    </citation>
    <scope>NUCLEOTIDE SEQUENCE [LARGE SCALE GENOMIC DNA]</scope>
    <source>
        <strain evidence="6 7">IBT 18842</strain>
    </source>
</reference>
<dbReference type="GO" id="GO:0016829">
    <property type="term" value="F:lyase activity"/>
    <property type="evidence" value="ECO:0007669"/>
    <property type="project" value="UniProtKB-KW"/>
</dbReference>
<dbReference type="Proteomes" id="UP000325780">
    <property type="component" value="Unassembled WGS sequence"/>
</dbReference>
<dbReference type="PANTHER" id="PTHR42699">
    <property type="match status" value="1"/>
</dbReference>
<dbReference type="AlphaFoldDB" id="A0A5N6TN31"/>
<dbReference type="InterPro" id="IPR015422">
    <property type="entry name" value="PyrdxlP-dep_Trfase_small"/>
</dbReference>
<dbReference type="GO" id="GO:0030170">
    <property type="term" value="F:pyridoxal phosphate binding"/>
    <property type="evidence" value="ECO:0007669"/>
    <property type="project" value="InterPro"/>
</dbReference>
<comment type="cofactor">
    <cofactor evidence="1 5">
        <name>pyridoxal 5'-phosphate</name>
        <dbReference type="ChEBI" id="CHEBI:597326"/>
    </cofactor>
</comment>
<dbReference type="Gene3D" id="3.40.640.10">
    <property type="entry name" value="Type I PLP-dependent aspartate aminotransferase-like (Major domain)"/>
    <property type="match status" value="1"/>
</dbReference>
<comment type="similarity">
    <text evidence="4">Belongs to the trans-sulfuration enzymes family. MET7 subfamily.</text>
</comment>
<dbReference type="PANTHER" id="PTHR42699:SF1">
    <property type="entry name" value="CYSTATHIONINE GAMMA-SYNTHASE-RELATED"/>
    <property type="match status" value="1"/>
</dbReference>
<evidence type="ECO:0000313" key="6">
    <source>
        <dbReference type="EMBL" id="KAE8147519.1"/>
    </source>
</evidence>
<comment type="pathway">
    <text evidence="3">Amino-acid biosynthesis; L-methionine biosynthesis via de novo pathway.</text>
</comment>
<name>A0A5N6TN31_ASPAV</name>
<evidence type="ECO:0000313" key="7">
    <source>
        <dbReference type="Proteomes" id="UP000325780"/>
    </source>
</evidence>
<gene>
    <name evidence="6" type="ORF">BDV25DRAFT_132005</name>
</gene>
<organism evidence="6 7">
    <name type="scientific">Aspergillus avenaceus</name>
    <dbReference type="NCBI Taxonomy" id="36643"/>
    <lineage>
        <taxon>Eukaryota</taxon>
        <taxon>Fungi</taxon>
        <taxon>Dikarya</taxon>
        <taxon>Ascomycota</taxon>
        <taxon>Pezizomycotina</taxon>
        <taxon>Eurotiomycetes</taxon>
        <taxon>Eurotiomycetidae</taxon>
        <taxon>Eurotiales</taxon>
        <taxon>Aspergillaceae</taxon>
        <taxon>Aspergillus</taxon>
        <taxon>Aspergillus subgen. Circumdati</taxon>
    </lineage>
</organism>
<evidence type="ECO:0000256" key="2">
    <source>
        <dbReference type="ARBA" id="ARBA00022898"/>
    </source>
</evidence>
<dbReference type="FunFam" id="3.90.1150.10:FF:000063">
    <property type="entry name" value="Probable cystathionine gamma-synthase"/>
    <property type="match status" value="1"/>
</dbReference>
<dbReference type="InterPro" id="IPR015421">
    <property type="entry name" value="PyrdxlP-dep_Trfase_major"/>
</dbReference>
<dbReference type="SUPFAM" id="SSF53383">
    <property type="entry name" value="PLP-dependent transferases"/>
    <property type="match status" value="1"/>
</dbReference>
<dbReference type="GO" id="GO:0019346">
    <property type="term" value="P:transsulfuration"/>
    <property type="evidence" value="ECO:0007669"/>
    <property type="project" value="InterPro"/>
</dbReference>
<dbReference type="EMBL" id="ML742203">
    <property type="protein sequence ID" value="KAE8147519.1"/>
    <property type="molecule type" value="Genomic_DNA"/>
</dbReference>
<dbReference type="InterPro" id="IPR015424">
    <property type="entry name" value="PyrdxlP-dep_Trfase"/>
</dbReference>
<dbReference type="OrthoDB" id="10047078at2759"/>
<evidence type="ECO:0000256" key="1">
    <source>
        <dbReference type="ARBA" id="ARBA00001933"/>
    </source>
</evidence>
<evidence type="ECO:0000256" key="3">
    <source>
        <dbReference type="ARBA" id="ARBA00034478"/>
    </source>
</evidence>
<dbReference type="Pfam" id="PF01053">
    <property type="entry name" value="Cys_Met_Meta_PP"/>
    <property type="match status" value="1"/>
</dbReference>
<evidence type="ECO:0000256" key="4">
    <source>
        <dbReference type="ARBA" id="ARBA00061376"/>
    </source>
</evidence>
<evidence type="ECO:0000256" key="5">
    <source>
        <dbReference type="RuleBase" id="RU362118"/>
    </source>
</evidence>
<dbReference type="InterPro" id="IPR000277">
    <property type="entry name" value="Cys/Met-Metab_PyrdxlP-dep_enz"/>
</dbReference>
<proteinExistence type="inferred from homology"/>
<keyword evidence="2 5" id="KW-0663">Pyridoxal phosphate</keyword>
<dbReference type="Gene3D" id="3.90.1150.10">
    <property type="entry name" value="Aspartate Aminotransferase, domain 1"/>
    <property type="match status" value="1"/>
</dbReference>
<dbReference type="InterPro" id="IPR051750">
    <property type="entry name" value="Trans-sulfuration_enzymes"/>
</dbReference>
<protein>
    <submittedName>
        <fullName evidence="6">Cystathionine beta-lyase</fullName>
    </submittedName>
</protein>
<dbReference type="GO" id="GO:0003962">
    <property type="term" value="F:cystathionine gamma-synthase activity"/>
    <property type="evidence" value="ECO:0007669"/>
    <property type="project" value="TreeGrafter"/>
</dbReference>
<accession>A0A5N6TN31</accession>
<keyword evidence="6" id="KW-0456">Lyase</keyword>